<dbReference type="PANTHER" id="PTHR43272">
    <property type="entry name" value="LONG-CHAIN-FATTY-ACID--COA LIGASE"/>
    <property type="match status" value="1"/>
</dbReference>
<comment type="caution">
    <text evidence="3">The sequence shown here is derived from an EMBL/GenBank/DDBJ whole genome shotgun (WGS) entry which is preliminary data.</text>
</comment>
<dbReference type="PROSITE" id="PS00455">
    <property type="entry name" value="AMP_BINDING"/>
    <property type="match status" value="1"/>
</dbReference>
<dbReference type="AlphaFoldDB" id="A0A9D1KD21"/>
<dbReference type="Proteomes" id="UP000886722">
    <property type="component" value="Unassembled WGS sequence"/>
</dbReference>
<evidence type="ECO:0000256" key="1">
    <source>
        <dbReference type="ARBA" id="ARBA00024484"/>
    </source>
</evidence>
<dbReference type="GO" id="GO:0016020">
    <property type="term" value="C:membrane"/>
    <property type="evidence" value="ECO:0007669"/>
    <property type="project" value="TreeGrafter"/>
</dbReference>
<dbReference type="Gene3D" id="3.40.50.12780">
    <property type="entry name" value="N-terminal domain of ligase-like"/>
    <property type="match status" value="1"/>
</dbReference>
<comment type="catalytic activity">
    <reaction evidence="1">
        <text>a long-chain fatty acid + ATP + CoA = a long-chain fatty acyl-CoA + AMP + diphosphate</text>
        <dbReference type="Rhea" id="RHEA:15421"/>
        <dbReference type="ChEBI" id="CHEBI:30616"/>
        <dbReference type="ChEBI" id="CHEBI:33019"/>
        <dbReference type="ChEBI" id="CHEBI:57287"/>
        <dbReference type="ChEBI" id="CHEBI:57560"/>
        <dbReference type="ChEBI" id="CHEBI:83139"/>
        <dbReference type="ChEBI" id="CHEBI:456215"/>
        <dbReference type="EC" id="6.2.1.3"/>
    </reaction>
    <physiologicalReaction direction="left-to-right" evidence="1">
        <dbReference type="Rhea" id="RHEA:15422"/>
    </physiologicalReaction>
</comment>
<organism evidence="3 4">
    <name type="scientific">Candidatus Caccoplasma intestinavium</name>
    <dbReference type="NCBI Taxonomy" id="2840716"/>
    <lineage>
        <taxon>Bacteria</taxon>
        <taxon>Pseudomonadati</taxon>
        <taxon>Bacteroidota</taxon>
        <taxon>Bacteroidia</taxon>
        <taxon>Bacteroidales</taxon>
        <taxon>Bacteroidaceae</taxon>
        <taxon>Bacteroidaceae incertae sedis</taxon>
        <taxon>Candidatus Caccoplasma</taxon>
    </lineage>
</organism>
<sequence>MDKSFNAYIENSIRDNWELTALSDFKGVSYSYKDIARKIEKMHILMEAAGIKKGDKIAICGRNSSHWAVAFFATLTYGAVVVPILHEFKPDNVHHIVNHSEAKLLFVGDVVYENLDKSKMPNLSGIILINDFSVLLSKSKKLTDAREHLNQYFGDKYPERFRREDVSYHKDSPEELALINYTSGSTGFSKGVMLPYRSLWTNLKYCYENFEFLHPGDPIVSMLPMAHMYGLMVELCTCFAKGCHIHFLTRVPSPKIIMDAFAEVKPRLIITVPLIIEKIIRSKIFPMLEKPLMQVLMKIPLINTQLQQQIKIKLEEAFGGNMFEIIIGGAALNHEVEIFLHKINFPYTVGYGMTECAPLISYAPWDKARVGSCGRLIDRTEARIDSADPARIVGELHVKGDSVMLGYYKNQEATDAVLKDGWLNTGDLAVIDDDNYIYLKGRSKSMILGPSGQNIYPEEIEAKINNLPYVNESIVIEQEGKLVALIYPDFENAEKQELTNKIEEVMEENRITVNKILPGYSQISKVKIYYEEFEKTPKRSIKRYLYQNA</sequence>
<dbReference type="PANTHER" id="PTHR43272:SF52">
    <property type="entry name" value="AMP-DEPENDENT SYNTHETASE_LIGASE DOMAIN-CONTAINING PROTEIN"/>
    <property type="match status" value="1"/>
</dbReference>
<proteinExistence type="predicted"/>
<dbReference type="Gene3D" id="3.30.300.30">
    <property type="match status" value="1"/>
</dbReference>
<dbReference type="InterPro" id="IPR020845">
    <property type="entry name" value="AMP-binding_CS"/>
</dbReference>
<feature type="domain" description="AMP-dependent synthetase/ligase" evidence="2">
    <location>
        <begin position="16"/>
        <end position="408"/>
    </location>
</feature>
<dbReference type="InterPro" id="IPR042099">
    <property type="entry name" value="ANL_N_sf"/>
</dbReference>
<reference evidence="3" key="1">
    <citation type="submission" date="2020-10" db="EMBL/GenBank/DDBJ databases">
        <authorList>
            <person name="Gilroy R."/>
        </authorList>
    </citation>
    <scope>NUCLEOTIDE SEQUENCE</scope>
    <source>
        <strain evidence="3">21143</strain>
    </source>
</reference>
<evidence type="ECO:0000313" key="4">
    <source>
        <dbReference type="Proteomes" id="UP000886722"/>
    </source>
</evidence>
<dbReference type="SUPFAM" id="SSF56801">
    <property type="entry name" value="Acetyl-CoA synthetase-like"/>
    <property type="match status" value="1"/>
</dbReference>
<dbReference type="GO" id="GO:0004467">
    <property type="term" value="F:long-chain fatty acid-CoA ligase activity"/>
    <property type="evidence" value="ECO:0007669"/>
    <property type="project" value="UniProtKB-EC"/>
</dbReference>
<accession>A0A9D1KD21</accession>
<evidence type="ECO:0000259" key="2">
    <source>
        <dbReference type="Pfam" id="PF00501"/>
    </source>
</evidence>
<evidence type="ECO:0000313" key="3">
    <source>
        <dbReference type="EMBL" id="HIT38786.1"/>
    </source>
</evidence>
<dbReference type="InterPro" id="IPR045851">
    <property type="entry name" value="AMP-bd_C_sf"/>
</dbReference>
<dbReference type="EMBL" id="DVKT01000012">
    <property type="protein sequence ID" value="HIT38786.1"/>
    <property type="molecule type" value="Genomic_DNA"/>
</dbReference>
<dbReference type="Pfam" id="PF00501">
    <property type="entry name" value="AMP-binding"/>
    <property type="match status" value="1"/>
</dbReference>
<protein>
    <submittedName>
        <fullName evidence="3">AMP-binding protein</fullName>
    </submittedName>
</protein>
<dbReference type="InterPro" id="IPR000873">
    <property type="entry name" value="AMP-dep_synth/lig_dom"/>
</dbReference>
<reference evidence="3" key="2">
    <citation type="journal article" date="2021" name="PeerJ">
        <title>Extensive microbial diversity within the chicken gut microbiome revealed by metagenomics and culture.</title>
        <authorList>
            <person name="Gilroy R."/>
            <person name="Ravi A."/>
            <person name="Getino M."/>
            <person name="Pursley I."/>
            <person name="Horton D.L."/>
            <person name="Alikhan N.F."/>
            <person name="Baker D."/>
            <person name="Gharbi K."/>
            <person name="Hall N."/>
            <person name="Watson M."/>
            <person name="Adriaenssens E.M."/>
            <person name="Foster-Nyarko E."/>
            <person name="Jarju S."/>
            <person name="Secka A."/>
            <person name="Antonio M."/>
            <person name="Oren A."/>
            <person name="Chaudhuri R.R."/>
            <person name="La Ragione R."/>
            <person name="Hildebrand F."/>
            <person name="Pallen M.J."/>
        </authorList>
    </citation>
    <scope>NUCLEOTIDE SEQUENCE</scope>
    <source>
        <strain evidence="3">21143</strain>
    </source>
</reference>
<name>A0A9D1KD21_9BACT</name>
<gene>
    <name evidence="3" type="ORF">IAD06_01915</name>
</gene>